<dbReference type="CDD" id="cd01651">
    <property type="entry name" value="RT_G2_intron"/>
    <property type="match status" value="1"/>
</dbReference>
<dbReference type="PROSITE" id="PS50878">
    <property type="entry name" value="RT_POL"/>
    <property type="match status" value="1"/>
</dbReference>
<evidence type="ECO:0000313" key="2">
    <source>
        <dbReference type="EMBL" id="AKJ83341.1"/>
    </source>
</evidence>
<accession>A0A0G3F6W0</accession>
<dbReference type="GO" id="GO:0090615">
    <property type="term" value="P:mitochondrial mRNA processing"/>
    <property type="evidence" value="ECO:0007669"/>
    <property type="project" value="TreeGrafter"/>
</dbReference>
<feature type="domain" description="Reverse transcriptase" evidence="1">
    <location>
        <begin position="1"/>
        <end position="327"/>
    </location>
</feature>
<dbReference type="InterPro" id="IPR000477">
    <property type="entry name" value="RT_dom"/>
</dbReference>
<dbReference type="PANTHER" id="PTHR33642:SF4">
    <property type="entry name" value="COX1_OXI3 INTRON 1 PROTEIN-RELATED"/>
    <property type="match status" value="1"/>
</dbReference>
<dbReference type="GO" id="GO:0005739">
    <property type="term" value="C:mitochondrion"/>
    <property type="evidence" value="ECO:0007669"/>
    <property type="project" value="TreeGrafter"/>
</dbReference>
<organism evidence="2">
    <name type="scientific">Euglena anabaena</name>
    <name type="common">Euglenaria anabaena</name>
    <dbReference type="NCBI Taxonomy" id="38273"/>
    <lineage>
        <taxon>Eukaryota</taxon>
        <taxon>Discoba</taxon>
        <taxon>Euglenozoa</taxon>
        <taxon>Euglenida</taxon>
        <taxon>Spirocuta</taxon>
        <taxon>Euglenophyceae</taxon>
        <taxon>Euglenales</taxon>
        <taxon>Euglenaceae</taxon>
        <taxon>Euglenaria</taxon>
    </lineage>
</organism>
<sequence>MTIPPFMDKIVQEAITMILTAIYEPYFESLNCSLGFRPNKGVHDAIIALTGANAIGLNMAIEGDIKSAYDKVNRKKFIEVLGRRIQDRKFITFLEKRLNYEFYDSKENKYIREKEGLPQGGIDSPYMWNIYMSIFDEYIINHLEHKFDKLNNKPAKGNIAPKQRRSNDKKRTTIKKILEWINNNNDESTLSRLKELMKKSAKTLKEENHFQGEPLYALKDITKTINLGKEKDIKQIKINLIEINRKILHKNLKMESRDPNRLKLRFIYIRYADDWIILSNAKLEIINQIKEDIKIFLKEKLDAELSTEKTLITDIKEKPAHFLGFEIRTYKSKKIGRYTKKSHQGKQITIKAITAGYKVFATPDRQRQINRLHMKGYCDNQGFPREIGFLAYLDDFIIIERFNSVIRGVVNYYAEFIKNPKTNLSRWIYILRYSCIKTLAQKHKSSVREIFKKYKVPKELKKPGENTIMAKVKNIINEEIYEKTWTLLTLKDALQAALRLKRKPYLNDIYWKLKNKEIITYEATDKHRITNDNFYEKLVWINIRTQASFDLPCFSCGSLENVEMHHVNHVRKQNYKLIDNEKTWLQAMSLRNRNQVPYCRECHNRIHSGNYGGEKISLQIPKKIYDNRIVTIESHLNKSALDKTKKLNYNKTLEEKGWQYKGKKRQRNRPT</sequence>
<dbReference type="GO" id="GO:0006315">
    <property type="term" value="P:homing of group II introns"/>
    <property type="evidence" value="ECO:0007669"/>
    <property type="project" value="TreeGrafter"/>
</dbReference>
<evidence type="ECO:0000259" key="1">
    <source>
        <dbReference type="PROSITE" id="PS50878"/>
    </source>
</evidence>
<dbReference type="Pfam" id="PF00078">
    <property type="entry name" value="RVT_1"/>
    <property type="match status" value="1"/>
</dbReference>
<name>A0A0G3F6W0_EUGAN</name>
<dbReference type="GeneID" id="24573223"/>
<proteinExistence type="predicted"/>
<dbReference type="InterPro" id="IPR024937">
    <property type="entry name" value="Domain_X"/>
</dbReference>
<dbReference type="Pfam" id="PF01348">
    <property type="entry name" value="Intron_maturas2"/>
    <property type="match status" value="1"/>
</dbReference>
<dbReference type="PANTHER" id="PTHR33642">
    <property type="entry name" value="COX1/OXI3 INTRON 1 PROTEIN-RELATED"/>
    <property type="match status" value="1"/>
</dbReference>
<geneLocation type="chloroplast" evidence="2"/>
<dbReference type="AlphaFoldDB" id="A0A0G3F6W0"/>
<dbReference type="RefSeq" id="YP_009144894.1">
    <property type="nucleotide sequence ID" value="NC_027269.1"/>
</dbReference>
<dbReference type="GO" id="GO:0003964">
    <property type="term" value="F:RNA-directed DNA polymerase activity"/>
    <property type="evidence" value="ECO:0007669"/>
    <property type="project" value="TreeGrafter"/>
</dbReference>
<keyword evidence="2" id="KW-0934">Plastid</keyword>
<keyword evidence="2" id="KW-0150">Chloroplast</keyword>
<protein>
    <recommendedName>
        <fullName evidence="1">Reverse transcriptase domain-containing protein</fullName>
    </recommendedName>
</protein>
<reference evidence="2" key="1">
    <citation type="journal article" date="2015" name="J. Eukaryot. Microbiol.">
        <title>Chloroplast Genome Evolution in the Euglenaceae.</title>
        <authorList>
            <person name="Bennett M.S."/>
            <person name="Triemer R.E."/>
        </authorList>
    </citation>
    <scope>NUCLEOTIDE SEQUENCE</scope>
    <source>
        <strain evidence="2">UTEX 373</strain>
    </source>
</reference>
<dbReference type="InterPro" id="IPR043502">
    <property type="entry name" value="DNA/RNA_pol_sf"/>
</dbReference>
<dbReference type="SUPFAM" id="SSF56672">
    <property type="entry name" value="DNA/RNA polymerases"/>
    <property type="match status" value="1"/>
</dbReference>
<dbReference type="EMBL" id="KP453743">
    <property type="protein sequence ID" value="AKJ83341.1"/>
    <property type="molecule type" value="Genomic_DNA"/>
</dbReference>